<sequence length="312" mass="36798">MHAPVLAFPNFNHTFELECDASNVGGYHIAYISENLKNSQINFSTYDKELYALVWQHYLFPREFVVHSDHEALKHLRSQTKIKLRFCIHEGFLFKDIKLYFLMSLVRGLLVKKAHEDLQDFVETFLWPHIKHDVHSVCDKCLVCKYAKLKVQANGDYTPLLIPSMMEAMGLHGLLRTIVSDRDSKFLSHFWRTLWNKLGTKDLYAKKFKLFPHSDGPFKIIKEIRYNTYILEIPQTYERSTLDSKLTKIFFKERKPNDDMESLQEDTQEVEDQQAYTKPMNRGKQRRIQQEVLQKEESLNSLDSPSPLLYTI</sequence>
<feature type="non-terminal residue" evidence="9">
    <location>
        <position position="1"/>
    </location>
</feature>
<protein>
    <submittedName>
        <fullName evidence="9">Retrovirus-related Pol polyprotein</fullName>
    </submittedName>
</protein>
<keyword evidence="5" id="KW-0378">Hydrolase</keyword>
<dbReference type="PANTHER" id="PTHR35046">
    <property type="entry name" value="ZINC KNUCKLE (CCHC-TYPE) FAMILY PROTEIN"/>
    <property type="match status" value="1"/>
</dbReference>
<evidence type="ECO:0000313" key="10">
    <source>
        <dbReference type="Proteomes" id="UP000257109"/>
    </source>
</evidence>
<feature type="compositionally biased region" description="Acidic residues" evidence="7">
    <location>
        <begin position="259"/>
        <end position="272"/>
    </location>
</feature>
<evidence type="ECO:0000256" key="5">
    <source>
        <dbReference type="ARBA" id="ARBA00022801"/>
    </source>
</evidence>
<keyword evidence="6" id="KW-0695">RNA-directed DNA polymerase</keyword>
<dbReference type="SUPFAM" id="SSF56672">
    <property type="entry name" value="DNA/RNA polymerases"/>
    <property type="match status" value="1"/>
</dbReference>
<evidence type="ECO:0000259" key="8">
    <source>
        <dbReference type="Pfam" id="PF17917"/>
    </source>
</evidence>
<feature type="region of interest" description="Disordered" evidence="7">
    <location>
        <begin position="257"/>
        <end position="312"/>
    </location>
</feature>
<evidence type="ECO:0000256" key="2">
    <source>
        <dbReference type="ARBA" id="ARBA00022695"/>
    </source>
</evidence>
<evidence type="ECO:0000256" key="1">
    <source>
        <dbReference type="ARBA" id="ARBA00022679"/>
    </source>
</evidence>
<name>A0A371GGX3_MUCPR</name>
<evidence type="ECO:0000313" key="9">
    <source>
        <dbReference type="EMBL" id="RDX89819.1"/>
    </source>
</evidence>
<dbReference type="GO" id="GO:0016787">
    <property type="term" value="F:hydrolase activity"/>
    <property type="evidence" value="ECO:0007669"/>
    <property type="project" value="UniProtKB-KW"/>
</dbReference>
<dbReference type="Pfam" id="PF17917">
    <property type="entry name" value="RT_RNaseH"/>
    <property type="match status" value="1"/>
</dbReference>
<keyword evidence="10" id="KW-1185">Reference proteome</keyword>
<evidence type="ECO:0000256" key="6">
    <source>
        <dbReference type="ARBA" id="ARBA00022918"/>
    </source>
</evidence>
<evidence type="ECO:0000256" key="7">
    <source>
        <dbReference type="SAM" id="MobiDB-lite"/>
    </source>
</evidence>
<feature type="domain" description="Reverse transcriptase RNase H-like" evidence="8">
    <location>
        <begin position="27"/>
        <end position="81"/>
    </location>
</feature>
<dbReference type="PANTHER" id="PTHR35046:SF9">
    <property type="entry name" value="RNA-DIRECTED DNA POLYMERASE"/>
    <property type="match status" value="1"/>
</dbReference>
<keyword evidence="4" id="KW-0255">Endonuclease</keyword>
<gene>
    <name evidence="9" type="primary">pol</name>
    <name evidence="9" type="ORF">CR513_28403</name>
</gene>
<dbReference type="GO" id="GO:0004519">
    <property type="term" value="F:endonuclease activity"/>
    <property type="evidence" value="ECO:0007669"/>
    <property type="project" value="UniProtKB-KW"/>
</dbReference>
<evidence type="ECO:0000256" key="4">
    <source>
        <dbReference type="ARBA" id="ARBA00022759"/>
    </source>
</evidence>
<proteinExistence type="predicted"/>
<feature type="compositionally biased region" description="Low complexity" evidence="7">
    <location>
        <begin position="299"/>
        <end position="312"/>
    </location>
</feature>
<dbReference type="EMBL" id="QJKJ01005562">
    <property type="protein sequence ID" value="RDX89819.1"/>
    <property type="molecule type" value="Genomic_DNA"/>
</dbReference>
<dbReference type="AlphaFoldDB" id="A0A371GGX3"/>
<dbReference type="InterPro" id="IPR041373">
    <property type="entry name" value="RT_RNaseH"/>
</dbReference>
<comment type="caution">
    <text evidence="9">The sequence shown here is derived from an EMBL/GenBank/DDBJ whole genome shotgun (WGS) entry which is preliminary data.</text>
</comment>
<reference evidence="9" key="1">
    <citation type="submission" date="2018-05" db="EMBL/GenBank/DDBJ databases">
        <title>Draft genome of Mucuna pruriens seed.</title>
        <authorList>
            <person name="Nnadi N.E."/>
            <person name="Vos R."/>
            <person name="Hasami M.H."/>
            <person name="Devisetty U.K."/>
            <person name="Aguiy J.C."/>
        </authorList>
    </citation>
    <scope>NUCLEOTIDE SEQUENCE [LARGE SCALE GENOMIC DNA]</scope>
    <source>
        <strain evidence="9">JCA_2017</strain>
    </source>
</reference>
<dbReference type="GO" id="GO:0003964">
    <property type="term" value="F:RNA-directed DNA polymerase activity"/>
    <property type="evidence" value="ECO:0007669"/>
    <property type="project" value="UniProtKB-KW"/>
</dbReference>
<evidence type="ECO:0000256" key="3">
    <source>
        <dbReference type="ARBA" id="ARBA00022722"/>
    </source>
</evidence>
<dbReference type="OrthoDB" id="1935586at2759"/>
<keyword evidence="3" id="KW-0540">Nuclease</keyword>
<dbReference type="Proteomes" id="UP000257109">
    <property type="component" value="Unassembled WGS sequence"/>
</dbReference>
<keyword evidence="2" id="KW-0548">Nucleotidyltransferase</keyword>
<keyword evidence="1" id="KW-0808">Transferase</keyword>
<dbReference type="InterPro" id="IPR043502">
    <property type="entry name" value="DNA/RNA_pol_sf"/>
</dbReference>
<accession>A0A371GGX3</accession>
<organism evidence="9 10">
    <name type="scientific">Mucuna pruriens</name>
    <name type="common">Velvet bean</name>
    <name type="synonym">Dolichos pruriens</name>
    <dbReference type="NCBI Taxonomy" id="157652"/>
    <lineage>
        <taxon>Eukaryota</taxon>
        <taxon>Viridiplantae</taxon>
        <taxon>Streptophyta</taxon>
        <taxon>Embryophyta</taxon>
        <taxon>Tracheophyta</taxon>
        <taxon>Spermatophyta</taxon>
        <taxon>Magnoliopsida</taxon>
        <taxon>eudicotyledons</taxon>
        <taxon>Gunneridae</taxon>
        <taxon>Pentapetalae</taxon>
        <taxon>rosids</taxon>
        <taxon>fabids</taxon>
        <taxon>Fabales</taxon>
        <taxon>Fabaceae</taxon>
        <taxon>Papilionoideae</taxon>
        <taxon>50 kb inversion clade</taxon>
        <taxon>NPAAA clade</taxon>
        <taxon>indigoferoid/millettioid clade</taxon>
        <taxon>Phaseoleae</taxon>
        <taxon>Mucuna</taxon>
    </lineage>
</organism>